<evidence type="ECO:0000256" key="6">
    <source>
        <dbReference type="PROSITE-ProRule" id="PRU10141"/>
    </source>
</evidence>
<gene>
    <name evidence="9" type="ORF">PVAG01_00780</name>
</gene>
<feature type="compositionally biased region" description="Basic and acidic residues" evidence="7">
    <location>
        <begin position="37"/>
        <end position="48"/>
    </location>
</feature>
<proteinExistence type="inferred from homology"/>
<keyword evidence="10" id="KW-1185">Reference proteome</keyword>
<feature type="domain" description="Protein kinase" evidence="8">
    <location>
        <begin position="236"/>
        <end position="668"/>
    </location>
</feature>
<comment type="similarity">
    <text evidence="5">Belongs to the protein kinase superfamily. Ser/Thr protein kinase family. GCN2 subfamily.</text>
</comment>
<dbReference type="PANTHER" id="PTHR11042">
    <property type="entry name" value="EUKARYOTIC TRANSLATION INITIATION FACTOR 2-ALPHA KINASE EIF2-ALPHA KINASE -RELATED"/>
    <property type="match status" value="1"/>
</dbReference>
<dbReference type="SMART" id="SM00220">
    <property type="entry name" value="S_TKc"/>
    <property type="match status" value="1"/>
</dbReference>
<feature type="region of interest" description="Disordered" evidence="7">
    <location>
        <begin position="351"/>
        <end position="397"/>
    </location>
</feature>
<dbReference type="SUPFAM" id="SSF56112">
    <property type="entry name" value="Protein kinase-like (PK-like)"/>
    <property type="match status" value="1"/>
</dbReference>
<organism evidence="9 10">
    <name type="scientific">Phlyctema vagabunda</name>
    <dbReference type="NCBI Taxonomy" id="108571"/>
    <lineage>
        <taxon>Eukaryota</taxon>
        <taxon>Fungi</taxon>
        <taxon>Dikarya</taxon>
        <taxon>Ascomycota</taxon>
        <taxon>Pezizomycotina</taxon>
        <taxon>Leotiomycetes</taxon>
        <taxon>Helotiales</taxon>
        <taxon>Dermateaceae</taxon>
        <taxon>Phlyctema</taxon>
    </lineage>
</organism>
<dbReference type="Pfam" id="PF00069">
    <property type="entry name" value="Pkinase"/>
    <property type="match status" value="2"/>
</dbReference>
<evidence type="ECO:0000256" key="3">
    <source>
        <dbReference type="ARBA" id="ARBA00022777"/>
    </source>
</evidence>
<dbReference type="InterPro" id="IPR008271">
    <property type="entry name" value="Ser/Thr_kinase_AS"/>
</dbReference>
<evidence type="ECO:0000256" key="4">
    <source>
        <dbReference type="ARBA" id="ARBA00022840"/>
    </source>
</evidence>
<evidence type="ECO:0000313" key="10">
    <source>
        <dbReference type="Proteomes" id="UP001629113"/>
    </source>
</evidence>
<dbReference type="PROSITE" id="PS00108">
    <property type="entry name" value="PROTEIN_KINASE_ST"/>
    <property type="match status" value="1"/>
</dbReference>
<reference evidence="9 10" key="1">
    <citation type="submission" date="2024-06" db="EMBL/GenBank/DDBJ databases">
        <title>Complete genome of Phlyctema vagabunda strain 19-DSS-EL-015.</title>
        <authorList>
            <person name="Fiorenzani C."/>
        </authorList>
    </citation>
    <scope>NUCLEOTIDE SEQUENCE [LARGE SCALE GENOMIC DNA]</scope>
    <source>
        <strain evidence="9 10">19-DSS-EL-015</strain>
    </source>
</reference>
<keyword evidence="3" id="KW-0418">Kinase</keyword>
<feature type="binding site" evidence="6">
    <location>
        <position position="265"/>
    </location>
    <ligand>
        <name>ATP</name>
        <dbReference type="ChEBI" id="CHEBI:30616"/>
    </ligand>
</feature>
<name>A0ABR4PVJ3_9HELO</name>
<feature type="compositionally biased region" description="Low complexity" evidence="7">
    <location>
        <begin position="368"/>
        <end position="385"/>
    </location>
</feature>
<feature type="region of interest" description="Disordered" evidence="7">
    <location>
        <begin position="546"/>
        <end position="568"/>
    </location>
</feature>
<dbReference type="InterPro" id="IPR011009">
    <property type="entry name" value="Kinase-like_dom_sf"/>
</dbReference>
<feature type="compositionally biased region" description="Basic and acidic residues" evidence="7">
    <location>
        <begin position="550"/>
        <end position="563"/>
    </location>
</feature>
<dbReference type="PROSITE" id="PS50011">
    <property type="entry name" value="PROTEIN_KINASE_DOM"/>
    <property type="match status" value="1"/>
</dbReference>
<accession>A0ABR4PVJ3</accession>
<keyword evidence="1" id="KW-0808">Transferase</keyword>
<dbReference type="Proteomes" id="UP001629113">
    <property type="component" value="Unassembled WGS sequence"/>
</dbReference>
<dbReference type="InterPro" id="IPR000719">
    <property type="entry name" value="Prot_kinase_dom"/>
</dbReference>
<evidence type="ECO:0000313" key="9">
    <source>
        <dbReference type="EMBL" id="KAL3427271.1"/>
    </source>
</evidence>
<comment type="caution">
    <text evidence="9">The sequence shown here is derived from an EMBL/GenBank/DDBJ whole genome shotgun (WGS) entry which is preliminary data.</text>
</comment>
<evidence type="ECO:0000256" key="5">
    <source>
        <dbReference type="ARBA" id="ARBA00037982"/>
    </source>
</evidence>
<evidence type="ECO:0000256" key="2">
    <source>
        <dbReference type="ARBA" id="ARBA00022741"/>
    </source>
</evidence>
<keyword evidence="2 6" id="KW-0547">Nucleotide-binding</keyword>
<feature type="region of interest" description="Disordered" evidence="7">
    <location>
        <begin position="1"/>
        <end position="57"/>
    </location>
</feature>
<evidence type="ECO:0000259" key="8">
    <source>
        <dbReference type="PROSITE" id="PS50011"/>
    </source>
</evidence>
<dbReference type="PROSITE" id="PS00107">
    <property type="entry name" value="PROTEIN_KINASE_ATP"/>
    <property type="match status" value="1"/>
</dbReference>
<dbReference type="InterPro" id="IPR050339">
    <property type="entry name" value="CC_SR_Kinase"/>
</dbReference>
<keyword evidence="4 6" id="KW-0067">ATP-binding</keyword>
<protein>
    <recommendedName>
        <fullName evidence="8">Protein kinase domain-containing protein</fullName>
    </recommendedName>
</protein>
<dbReference type="Gene3D" id="1.10.510.10">
    <property type="entry name" value="Transferase(Phosphotransferase) domain 1"/>
    <property type="match status" value="2"/>
</dbReference>
<sequence length="668" mass="73963">MAPKFKAWTVDSSSSSSTSSEEESASYEYSAQTMGMHKQEGQDCHDARTGSSVPRTPQSQEVAYQNASGFELPNLQPHQHSALFYLSLVEGRCKSEAMKTLNSKRASGPMLSEDHPEVCDLAQRIFEDISNELSSIGILPAELAGAELASLRAGYLASFDQRVGSAISRQSHEPQGVAEGSARDSGLEVVLRGTTPSALTAINTIAIPGIYTMSSPRRYSISADSRAGLAETIMDIRVIGKIGGGGYGSVYKALQQTDNKSYAIKVVPLNSNAQTREELISTSPKVKEALEEVLAMASLSHDNVVQYHWAWLHRSEEPETHPSGDLVNGTQQRSRLVASGFLLENVVASEEPEEDFFERDADEKSDDFSTSSSGSTSTDGMDSTSAGENSMPIEEDQIRVRGKDVMRHKKKWHLYIAMALCDASLAKYLSAGLPSRSESFQYRHCFHRQASIEILHKVIDGLSYIHRNNIVHRDLKPANILISVNRDKAKDSYSTCIKTTDCQDCRCRCSSEKEENEECPVCTSHEPVYLTPRIADFGLLAKTDPSDGTSGKDIKPMVARDPRAPQGTKHYVAPHIKGPSRKQDIYSLGIIAFELMCKFDSQSERHTVLSKVNKHEFPENFRDNKWKEGVVGMTLRDVEKQWDLKRVTLWLAEMEKEQNELGYVCNGS</sequence>
<dbReference type="Gene3D" id="3.30.200.20">
    <property type="entry name" value="Phosphorylase Kinase, domain 1"/>
    <property type="match status" value="1"/>
</dbReference>
<evidence type="ECO:0000256" key="7">
    <source>
        <dbReference type="SAM" id="MobiDB-lite"/>
    </source>
</evidence>
<evidence type="ECO:0000256" key="1">
    <source>
        <dbReference type="ARBA" id="ARBA00022679"/>
    </source>
</evidence>
<dbReference type="InterPro" id="IPR017441">
    <property type="entry name" value="Protein_kinase_ATP_BS"/>
</dbReference>
<dbReference type="EMBL" id="JBFCZG010000001">
    <property type="protein sequence ID" value="KAL3427271.1"/>
    <property type="molecule type" value="Genomic_DNA"/>
</dbReference>